<evidence type="ECO:0000256" key="1">
    <source>
        <dbReference type="SAM" id="Phobius"/>
    </source>
</evidence>
<keyword evidence="1" id="KW-1133">Transmembrane helix</keyword>
<keyword evidence="1" id="KW-0812">Transmembrane</keyword>
<accession>A0A712CUU2</accession>
<evidence type="ECO:0000313" key="2">
    <source>
        <dbReference type="EMBL" id="HAD2721373.1"/>
    </source>
</evidence>
<reference evidence="2" key="1">
    <citation type="journal article" date="2018" name="Genome Biol.">
        <title>SKESA: strategic k-mer extension for scrupulous assemblies.</title>
        <authorList>
            <person name="Souvorov A."/>
            <person name="Agarwala R."/>
            <person name="Lipman D.J."/>
        </authorList>
    </citation>
    <scope>NUCLEOTIDE SEQUENCE</scope>
    <source>
        <strain evidence="2">Salmonella enterica subsp. enterica</strain>
    </source>
</reference>
<name>A0A712CUU2_SALET</name>
<organism evidence="2">
    <name type="scientific">Salmonella enterica I</name>
    <dbReference type="NCBI Taxonomy" id="59201"/>
    <lineage>
        <taxon>Bacteria</taxon>
        <taxon>Pseudomonadati</taxon>
        <taxon>Pseudomonadota</taxon>
        <taxon>Gammaproteobacteria</taxon>
        <taxon>Enterobacterales</taxon>
        <taxon>Enterobacteriaceae</taxon>
        <taxon>Salmonella</taxon>
    </lineage>
</organism>
<keyword evidence="1" id="KW-0472">Membrane</keyword>
<sequence length="50" mass="5322">GGLGLLLLNGISGSDIRMLIAGALMICLLAIVLDWLLHRLQVVLTPKGIR</sequence>
<protein>
    <submittedName>
        <fullName evidence="2">Choline ABC transporter permease</fullName>
    </submittedName>
</protein>
<dbReference type="EMBL" id="DAAOEO010000400">
    <property type="protein sequence ID" value="HAD2721373.1"/>
    <property type="molecule type" value="Genomic_DNA"/>
</dbReference>
<dbReference type="AlphaFoldDB" id="A0A712CUU2"/>
<gene>
    <name evidence="2" type="ORF">G1H61_26370</name>
</gene>
<reference evidence="2" key="2">
    <citation type="submission" date="2019-01" db="EMBL/GenBank/DDBJ databases">
        <authorList>
            <consortium name="NCBI Pathogen Detection Project"/>
        </authorList>
    </citation>
    <scope>NUCLEOTIDE SEQUENCE</scope>
    <source>
        <strain evidence="2">Salmonella enterica subsp. enterica</strain>
    </source>
</reference>
<feature type="non-terminal residue" evidence="2">
    <location>
        <position position="1"/>
    </location>
</feature>
<proteinExistence type="predicted"/>
<feature type="transmembrane region" description="Helical" evidence="1">
    <location>
        <begin position="16"/>
        <end position="37"/>
    </location>
</feature>
<comment type="caution">
    <text evidence="2">The sequence shown here is derived from an EMBL/GenBank/DDBJ whole genome shotgun (WGS) entry which is preliminary data.</text>
</comment>